<keyword evidence="3" id="KW-1185">Reference proteome</keyword>
<dbReference type="AlphaFoldDB" id="A0A7J7XIA5"/>
<feature type="region of interest" description="Disordered" evidence="1">
    <location>
        <begin position="92"/>
        <end position="111"/>
    </location>
</feature>
<proteinExistence type="predicted"/>
<dbReference type="EMBL" id="JABWUV010000006">
    <property type="protein sequence ID" value="KAF6349040.1"/>
    <property type="molecule type" value="Genomic_DNA"/>
</dbReference>
<reference evidence="2 3" key="1">
    <citation type="journal article" date="2020" name="Nature">
        <title>Six reference-quality genomes reveal evolution of bat adaptations.</title>
        <authorList>
            <person name="Jebb D."/>
            <person name="Huang Z."/>
            <person name="Pippel M."/>
            <person name="Hughes G.M."/>
            <person name="Lavrichenko K."/>
            <person name="Devanna P."/>
            <person name="Winkler S."/>
            <person name="Jermiin L.S."/>
            <person name="Skirmuntt E.C."/>
            <person name="Katzourakis A."/>
            <person name="Burkitt-Gray L."/>
            <person name="Ray D.A."/>
            <person name="Sullivan K.A.M."/>
            <person name="Roscito J.G."/>
            <person name="Kirilenko B.M."/>
            <person name="Davalos L.M."/>
            <person name="Corthals A.P."/>
            <person name="Power M.L."/>
            <person name="Jones G."/>
            <person name="Ransome R.D."/>
            <person name="Dechmann D.K.N."/>
            <person name="Locatelli A.G."/>
            <person name="Puechmaille S.J."/>
            <person name="Fedrigo O."/>
            <person name="Jarvis E.D."/>
            <person name="Hiller M."/>
            <person name="Vernes S.C."/>
            <person name="Myers E.W."/>
            <person name="Teeling E.C."/>
        </authorList>
    </citation>
    <scope>NUCLEOTIDE SEQUENCE [LARGE SCALE GENOMIC DNA]</scope>
    <source>
        <strain evidence="2">MMyoMyo1</strain>
        <tissue evidence="2">Flight muscle</tissue>
    </source>
</reference>
<protein>
    <submittedName>
        <fullName evidence="2">Uncharacterized protein</fullName>
    </submittedName>
</protein>
<dbReference type="Proteomes" id="UP000527355">
    <property type="component" value="Unassembled WGS sequence"/>
</dbReference>
<comment type="caution">
    <text evidence="2">The sequence shown here is derived from an EMBL/GenBank/DDBJ whole genome shotgun (WGS) entry which is preliminary data.</text>
</comment>
<name>A0A7J7XIA5_MYOMY</name>
<evidence type="ECO:0000256" key="1">
    <source>
        <dbReference type="SAM" id="MobiDB-lite"/>
    </source>
</evidence>
<evidence type="ECO:0000313" key="2">
    <source>
        <dbReference type="EMBL" id="KAF6349040.1"/>
    </source>
</evidence>
<accession>A0A7J7XIA5</accession>
<feature type="region of interest" description="Disordered" evidence="1">
    <location>
        <begin position="1"/>
        <end position="29"/>
    </location>
</feature>
<sequence>MVPSGLQGKIRPKKSEVETDRWDQRAGQSQATLACWGGQDQQIQNGPLESIEFKDKWWLLPKPCPEPGVKGQEEVHVWVEHRVCTDRWGGAQSLHSKSSLTPPAPPPNFAGVPQSSAKNQCLFPPCEGRLSPVTFSSCHLLCSLQKPHC</sequence>
<feature type="compositionally biased region" description="Basic and acidic residues" evidence="1">
    <location>
        <begin position="13"/>
        <end position="24"/>
    </location>
</feature>
<organism evidence="2 3">
    <name type="scientific">Myotis myotis</name>
    <name type="common">Greater mouse-eared bat</name>
    <name type="synonym">Vespertilio myotis</name>
    <dbReference type="NCBI Taxonomy" id="51298"/>
    <lineage>
        <taxon>Eukaryota</taxon>
        <taxon>Metazoa</taxon>
        <taxon>Chordata</taxon>
        <taxon>Craniata</taxon>
        <taxon>Vertebrata</taxon>
        <taxon>Euteleostomi</taxon>
        <taxon>Mammalia</taxon>
        <taxon>Eutheria</taxon>
        <taxon>Laurasiatheria</taxon>
        <taxon>Chiroptera</taxon>
        <taxon>Yangochiroptera</taxon>
        <taxon>Vespertilionidae</taxon>
        <taxon>Myotis</taxon>
    </lineage>
</organism>
<gene>
    <name evidence="2" type="ORF">mMyoMyo1_011627</name>
</gene>
<evidence type="ECO:0000313" key="3">
    <source>
        <dbReference type="Proteomes" id="UP000527355"/>
    </source>
</evidence>